<evidence type="ECO:0008006" key="3">
    <source>
        <dbReference type="Google" id="ProtNLM"/>
    </source>
</evidence>
<dbReference type="RefSeq" id="WP_191813062.1">
    <property type="nucleotide sequence ID" value="NZ_JACSQT010000003.1"/>
</dbReference>
<protein>
    <recommendedName>
        <fullName evidence="3">DUF1617 family protein</fullName>
    </recommendedName>
</protein>
<evidence type="ECO:0000313" key="2">
    <source>
        <dbReference type="Proteomes" id="UP000657931"/>
    </source>
</evidence>
<sequence length="143" mass="16445">MKLKIQHKHLNNVADFLQNQVSAKGKKNIHRMRIVNVIATKNKLVGEEELALLKEYGKTDDDNELVLNEQGGIQMEDAKEFKKQQEALYDEYFIVEDSNLESALKTVEKLVNEYDKELSGKSAEAHFVLCEAFENEEEKGDEE</sequence>
<organism evidence="1 2">
    <name type="scientific">Cytobacillus stercorigallinarum</name>
    <dbReference type="NCBI Taxonomy" id="2762240"/>
    <lineage>
        <taxon>Bacteria</taxon>
        <taxon>Bacillati</taxon>
        <taxon>Bacillota</taxon>
        <taxon>Bacilli</taxon>
        <taxon>Bacillales</taxon>
        <taxon>Bacillaceae</taxon>
        <taxon>Cytobacillus</taxon>
    </lineage>
</organism>
<accession>A0ABR8QNK4</accession>
<comment type="caution">
    <text evidence="1">The sequence shown here is derived from an EMBL/GenBank/DDBJ whole genome shotgun (WGS) entry which is preliminary data.</text>
</comment>
<keyword evidence="2" id="KW-1185">Reference proteome</keyword>
<reference evidence="1 2" key="1">
    <citation type="submission" date="2020-08" db="EMBL/GenBank/DDBJ databases">
        <title>A Genomic Blueprint of the Chicken Gut Microbiome.</title>
        <authorList>
            <person name="Gilroy R."/>
            <person name="Ravi A."/>
            <person name="Getino M."/>
            <person name="Pursley I."/>
            <person name="Horton D.L."/>
            <person name="Alikhan N.-F."/>
            <person name="Baker D."/>
            <person name="Gharbi K."/>
            <person name="Hall N."/>
            <person name="Watson M."/>
            <person name="Adriaenssens E.M."/>
            <person name="Foster-Nyarko E."/>
            <person name="Jarju S."/>
            <person name="Secka A."/>
            <person name="Antonio M."/>
            <person name="Oren A."/>
            <person name="Chaudhuri R."/>
            <person name="La Ragione R.M."/>
            <person name="Hildebrand F."/>
            <person name="Pallen M.J."/>
        </authorList>
    </citation>
    <scope>NUCLEOTIDE SEQUENCE [LARGE SCALE GENOMIC DNA]</scope>
    <source>
        <strain evidence="1 2">Sa5YUA1</strain>
    </source>
</reference>
<gene>
    <name evidence="1" type="ORF">H9655_08795</name>
</gene>
<dbReference type="Proteomes" id="UP000657931">
    <property type="component" value="Unassembled WGS sequence"/>
</dbReference>
<proteinExistence type="predicted"/>
<dbReference type="EMBL" id="JACSQT010000003">
    <property type="protein sequence ID" value="MBD7937128.1"/>
    <property type="molecule type" value="Genomic_DNA"/>
</dbReference>
<name>A0ABR8QNK4_9BACI</name>
<evidence type="ECO:0000313" key="1">
    <source>
        <dbReference type="EMBL" id="MBD7937128.1"/>
    </source>
</evidence>